<name>A0A914BYA4_9BILA</name>
<comment type="similarity">
    <text evidence="2">Belongs to the SEC2 family.</text>
</comment>
<evidence type="ECO:0000313" key="6">
    <source>
        <dbReference type="WBParaSite" id="ACRNAN_Path_1281.g5014.t1"/>
    </source>
</evidence>
<feature type="coiled-coil region" evidence="3">
    <location>
        <begin position="64"/>
        <end position="120"/>
    </location>
</feature>
<evidence type="ECO:0000256" key="2">
    <source>
        <dbReference type="ARBA" id="ARBA00025794"/>
    </source>
</evidence>
<organism evidence="5 6">
    <name type="scientific">Acrobeloides nanus</name>
    <dbReference type="NCBI Taxonomy" id="290746"/>
    <lineage>
        <taxon>Eukaryota</taxon>
        <taxon>Metazoa</taxon>
        <taxon>Ecdysozoa</taxon>
        <taxon>Nematoda</taxon>
        <taxon>Chromadorea</taxon>
        <taxon>Rhabditida</taxon>
        <taxon>Tylenchina</taxon>
        <taxon>Cephalobomorpha</taxon>
        <taxon>Cephaloboidea</taxon>
        <taxon>Cephalobidae</taxon>
        <taxon>Acrobeloides</taxon>
    </lineage>
</organism>
<dbReference type="InterPro" id="IPR040351">
    <property type="entry name" value="RAB3IL/RAB3IP/Sec2"/>
</dbReference>
<evidence type="ECO:0000313" key="5">
    <source>
        <dbReference type="Proteomes" id="UP000887540"/>
    </source>
</evidence>
<dbReference type="WBParaSite" id="ACRNAN_Path_1281.g5014.t1">
    <property type="protein sequence ID" value="ACRNAN_Path_1281.g5014.t1"/>
    <property type="gene ID" value="ACRNAN_Path_1281.g5014"/>
</dbReference>
<dbReference type="GO" id="GO:0006887">
    <property type="term" value="P:exocytosis"/>
    <property type="evidence" value="ECO:0007669"/>
    <property type="project" value="TreeGrafter"/>
</dbReference>
<feature type="domain" description="GDP/GTP exchange factor Sec2 N-terminal" evidence="4">
    <location>
        <begin position="24"/>
        <end position="109"/>
    </location>
</feature>
<dbReference type="InterPro" id="IPR009449">
    <property type="entry name" value="Sec2_N"/>
</dbReference>
<accession>A0A914BYA4</accession>
<keyword evidence="5" id="KW-1185">Reference proteome</keyword>
<sequence length="347" mass="39694">MSSGNVPNSDLCFKPEEAYKMVSTAEERRELAEKMVTESLLKIDVLQSEVHSMNDNVGTSCSECDRLKKILKSVDGEVHELTEQVFQEAYKMVNSAEELRERAEKREAEARLKVDVLQAEVGALKAIVKTPKRLSFANRILNGTPIHITGDSSSYSLFSRKFNILPSVTPPSKNDVFAITRDNREVDPISHREFVNWRENSLGLNENSAFLKRAIHEDIMPCLVFENSELALEILEAIKKNTLEMEPLNEGKSNLRECALTKVTRHCIYHVRLDAESEWLFVSLLARNRIAAICDFFTYLRYLHQGILKTGIHDSYWEIVNLKKNLVLARLGLDFTPKMYNQPNPDY</sequence>
<dbReference type="GO" id="GO:0005085">
    <property type="term" value="F:guanyl-nucleotide exchange factor activity"/>
    <property type="evidence" value="ECO:0007669"/>
    <property type="project" value="InterPro"/>
</dbReference>
<dbReference type="PANTHER" id="PTHR14430:SF0">
    <property type="entry name" value="SEC2P DOMAIN-CONTAINING PROTEIN"/>
    <property type="match status" value="1"/>
</dbReference>
<evidence type="ECO:0000256" key="1">
    <source>
        <dbReference type="ARBA" id="ARBA00023054"/>
    </source>
</evidence>
<protein>
    <recommendedName>
        <fullName evidence="4">GDP/GTP exchange factor Sec2 N-terminal domain-containing protein</fullName>
    </recommendedName>
</protein>
<dbReference type="SUPFAM" id="SSF144284">
    <property type="entry name" value="Sec2 N-terminal region"/>
    <property type="match status" value="1"/>
</dbReference>
<reference evidence="6" key="1">
    <citation type="submission" date="2022-11" db="UniProtKB">
        <authorList>
            <consortium name="WormBaseParasite"/>
        </authorList>
    </citation>
    <scope>IDENTIFICATION</scope>
</reference>
<dbReference type="AlphaFoldDB" id="A0A914BYA4"/>
<proteinExistence type="inferred from homology"/>
<evidence type="ECO:0000259" key="4">
    <source>
        <dbReference type="Pfam" id="PF06428"/>
    </source>
</evidence>
<dbReference type="Pfam" id="PF25555">
    <property type="entry name" value="RAB3A-like_C"/>
    <property type="match status" value="1"/>
</dbReference>
<dbReference type="Gene3D" id="1.20.5.4880">
    <property type="match status" value="2"/>
</dbReference>
<dbReference type="CDD" id="cd21044">
    <property type="entry name" value="Rab11BD_RAB3IP_like"/>
    <property type="match status" value="1"/>
</dbReference>
<dbReference type="Proteomes" id="UP000887540">
    <property type="component" value="Unplaced"/>
</dbReference>
<dbReference type="GO" id="GO:0070319">
    <property type="term" value="C:Golgi to plasma membrane transport vesicle"/>
    <property type="evidence" value="ECO:0007669"/>
    <property type="project" value="TreeGrafter"/>
</dbReference>
<dbReference type="Pfam" id="PF06428">
    <property type="entry name" value="Sec2p"/>
    <property type="match status" value="1"/>
</dbReference>
<keyword evidence="1 3" id="KW-0175">Coiled coil</keyword>
<evidence type="ECO:0000256" key="3">
    <source>
        <dbReference type="SAM" id="Coils"/>
    </source>
</evidence>
<dbReference type="PANTHER" id="PTHR14430">
    <property type="entry name" value="RABIN3-RELATED"/>
    <property type="match status" value="1"/>
</dbReference>